<dbReference type="Proteomes" id="UP000465785">
    <property type="component" value="Chromosome"/>
</dbReference>
<gene>
    <name evidence="1" type="ORF">MGALJ_24330</name>
</gene>
<proteinExistence type="predicted"/>
<evidence type="ECO:0000313" key="2">
    <source>
        <dbReference type="Proteomes" id="UP000465785"/>
    </source>
</evidence>
<protein>
    <submittedName>
        <fullName evidence="1">DSBA oxidoreductase</fullName>
    </submittedName>
</protein>
<dbReference type="KEGG" id="mgau:MGALJ_24330"/>
<dbReference type="SUPFAM" id="SSF52833">
    <property type="entry name" value="Thioredoxin-like"/>
    <property type="match status" value="1"/>
</dbReference>
<keyword evidence="2" id="KW-1185">Reference proteome</keyword>
<dbReference type="Gene3D" id="3.40.30.10">
    <property type="entry name" value="Glutaredoxin"/>
    <property type="match status" value="1"/>
</dbReference>
<sequence>MSCEPVRRNTWQREHAGGVQGCLNGRLTIYREVFMPEKSVAGFWFDPLCPWCWITSRWILEVEKVRDIEVQWHVMSLAVLNENKEDLPEQYREGLKQAWKPVRVAIAAEQAKGSEILAPLYTAMGTRIHNQDNKDFDVVIKESLEEVGLPAELAEAANTDKYDEALRESHHAGMDAVGDDVGTPTIHVNGVAFFGPVLSKIPRGEEAGKLWDASVTFASYPHFWELKRTRTEPPVFD</sequence>
<dbReference type="InterPro" id="IPR053977">
    <property type="entry name" value="Rv2466c-like"/>
</dbReference>
<reference evidence="1 2" key="1">
    <citation type="journal article" date="2019" name="Emerg. Microbes Infect.">
        <title>Comprehensive subspecies identification of 175 nontuberculous mycobacteria species based on 7547 genomic profiles.</title>
        <authorList>
            <person name="Matsumoto Y."/>
            <person name="Kinjo T."/>
            <person name="Motooka D."/>
            <person name="Nabeya D."/>
            <person name="Jung N."/>
            <person name="Uechi K."/>
            <person name="Horii T."/>
            <person name="Iida T."/>
            <person name="Fujita J."/>
            <person name="Nakamura S."/>
        </authorList>
    </citation>
    <scope>NUCLEOTIDE SEQUENCE [LARGE SCALE GENOMIC DNA]</scope>
    <source>
        <strain evidence="1 2">JCM 6399</strain>
    </source>
</reference>
<dbReference type="Pfam" id="PF22234">
    <property type="entry name" value="Rv2466c-like"/>
    <property type="match status" value="1"/>
</dbReference>
<evidence type="ECO:0000313" key="1">
    <source>
        <dbReference type="EMBL" id="BBY92764.1"/>
    </source>
</evidence>
<dbReference type="EMBL" id="AP022601">
    <property type="protein sequence ID" value="BBY92764.1"/>
    <property type="molecule type" value="Genomic_DNA"/>
</dbReference>
<accession>A0A9W4B2I0</accession>
<name>A0A9W4B2I0_9MYCO</name>
<dbReference type="InterPro" id="IPR036249">
    <property type="entry name" value="Thioredoxin-like_sf"/>
</dbReference>
<dbReference type="AlphaFoldDB" id="A0A9W4B2I0"/>
<organism evidence="1 2">
    <name type="scientific">Mycobacterium gallinarum</name>
    <dbReference type="NCBI Taxonomy" id="39689"/>
    <lineage>
        <taxon>Bacteria</taxon>
        <taxon>Bacillati</taxon>
        <taxon>Actinomycetota</taxon>
        <taxon>Actinomycetes</taxon>
        <taxon>Mycobacteriales</taxon>
        <taxon>Mycobacteriaceae</taxon>
        <taxon>Mycobacterium</taxon>
    </lineage>
</organism>